<feature type="region of interest" description="Disordered" evidence="1">
    <location>
        <begin position="68"/>
        <end position="178"/>
    </location>
</feature>
<accession>A0A830DWC7</accession>
<evidence type="ECO:0000313" key="2">
    <source>
        <dbReference type="EMBL" id="GGC69176.1"/>
    </source>
</evidence>
<feature type="compositionally biased region" description="Basic and acidic residues" evidence="1">
    <location>
        <begin position="119"/>
        <end position="129"/>
    </location>
</feature>
<dbReference type="Pfam" id="PF19126">
    <property type="entry name" value="DUF5810"/>
    <property type="match status" value="1"/>
</dbReference>
<comment type="caution">
    <text evidence="2">The sequence shown here is derived from an EMBL/GenBank/DDBJ whole genome shotgun (WGS) entry which is preliminary data.</text>
</comment>
<dbReference type="AlphaFoldDB" id="A0A830DWC7"/>
<dbReference type="EMBL" id="BMCI01000007">
    <property type="protein sequence ID" value="GGC69176.1"/>
    <property type="molecule type" value="Genomic_DNA"/>
</dbReference>
<protein>
    <submittedName>
        <fullName evidence="2">Uncharacterized protein</fullName>
    </submittedName>
</protein>
<proteinExistence type="predicted"/>
<name>A0A830DWC7_9EURY</name>
<feature type="compositionally biased region" description="Basic and acidic residues" evidence="1">
    <location>
        <begin position="85"/>
        <end position="98"/>
    </location>
</feature>
<dbReference type="Proteomes" id="UP000646833">
    <property type="component" value="Unassembled WGS sequence"/>
</dbReference>
<reference evidence="2" key="2">
    <citation type="submission" date="2020-09" db="EMBL/GenBank/DDBJ databases">
        <authorList>
            <person name="Sun Q."/>
            <person name="Sedlacek I."/>
        </authorList>
    </citation>
    <scope>NUCLEOTIDE SEQUENCE</scope>
    <source>
        <strain evidence="2">CCM 7217</strain>
    </source>
</reference>
<gene>
    <name evidence="2" type="ORF">GCM10007209_33980</name>
</gene>
<dbReference type="InterPro" id="IPR043833">
    <property type="entry name" value="DUF5810"/>
</dbReference>
<sequence>MGYACPVCDAPQRDETHLANHLALQAIVHGDDHETWLDEHAPEWADLNADSLGPLVSDLAEEREFDEVFEDTVDRTGGHSHGHAHGQEHDHDIPDREPQPFGGAGGSQSLSGDAAQIFEEARSLTREMVADDGEDGEDGETNDGETDDAPREGDDRDAGSDADDRGEESDDDTDRKES</sequence>
<dbReference type="RefSeq" id="WP_188424667.1">
    <property type="nucleotide sequence ID" value="NZ_BMCI01000007.1"/>
</dbReference>
<evidence type="ECO:0000313" key="3">
    <source>
        <dbReference type="Proteomes" id="UP000646833"/>
    </source>
</evidence>
<reference evidence="2" key="1">
    <citation type="journal article" date="2014" name="Int. J. Syst. Evol. Microbiol.">
        <title>Complete genome sequence of Corynebacterium casei LMG S-19264T (=DSM 44701T), isolated from a smear-ripened cheese.</title>
        <authorList>
            <consortium name="US DOE Joint Genome Institute (JGI-PGF)"/>
            <person name="Walter F."/>
            <person name="Albersmeier A."/>
            <person name="Kalinowski J."/>
            <person name="Ruckert C."/>
        </authorList>
    </citation>
    <scope>NUCLEOTIDE SEQUENCE</scope>
    <source>
        <strain evidence="2">CCM 7217</strain>
    </source>
</reference>
<evidence type="ECO:0000256" key="1">
    <source>
        <dbReference type="SAM" id="MobiDB-lite"/>
    </source>
</evidence>
<feature type="compositionally biased region" description="Acidic residues" evidence="1">
    <location>
        <begin position="130"/>
        <end position="147"/>
    </location>
</feature>
<organism evidence="2 3">
    <name type="scientific">Haloferax sulfurifontis</name>
    <dbReference type="NCBI Taxonomy" id="255616"/>
    <lineage>
        <taxon>Archaea</taxon>
        <taxon>Methanobacteriati</taxon>
        <taxon>Methanobacteriota</taxon>
        <taxon>Stenosarchaea group</taxon>
        <taxon>Halobacteria</taxon>
        <taxon>Halobacteriales</taxon>
        <taxon>Haloferacaceae</taxon>
        <taxon>Haloferax</taxon>
    </lineage>
</organism>
<feature type="compositionally biased region" description="Basic and acidic residues" evidence="1">
    <location>
        <begin position="148"/>
        <end position="163"/>
    </location>
</feature>